<evidence type="ECO:0000313" key="2">
    <source>
        <dbReference type="EMBL" id="KAF7135607.1"/>
    </source>
</evidence>
<evidence type="ECO:0000256" key="1">
    <source>
        <dbReference type="SAM" id="MobiDB-lite"/>
    </source>
</evidence>
<dbReference type="Proteomes" id="UP000626092">
    <property type="component" value="Unassembled WGS sequence"/>
</dbReference>
<accession>A0A834GR23</accession>
<dbReference type="Gene3D" id="3.60.10.10">
    <property type="entry name" value="Endonuclease/exonuclease/phosphatase"/>
    <property type="match status" value="1"/>
</dbReference>
<evidence type="ECO:0000313" key="3">
    <source>
        <dbReference type="Proteomes" id="UP000626092"/>
    </source>
</evidence>
<dbReference type="Pfam" id="PF12576">
    <property type="entry name" value="DUF3754"/>
    <property type="match status" value="1"/>
</dbReference>
<gene>
    <name evidence="2" type="ORF">RHSIM_Rhsim08G0038600</name>
</gene>
<dbReference type="AlphaFoldDB" id="A0A834GR23"/>
<keyword evidence="3" id="KW-1185">Reference proteome</keyword>
<proteinExistence type="predicted"/>
<dbReference type="InterPro" id="IPR022227">
    <property type="entry name" value="DUF3754"/>
</dbReference>
<organism evidence="2 3">
    <name type="scientific">Rhododendron simsii</name>
    <name type="common">Sims's rhododendron</name>
    <dbReference type="NCBI Taxonomy" id="118357"/>
    <lineage>
        <taxon>Eukaryota</taxon>
        <taxon>Viridiplantae</taxon>
        <taxon>Streptophyta</taxon>
        <taxon>Embryophyta</taxon>
        <taxon>Tracheophyta</taxon>
        <taxon>Spermatophyta</taxon>
        <taxon>Magnoliopsida</taxon>
        <taxon>eudicotyledons</taxon>
        <taxon>Gunneridae</taxon>
        <taxon>Pentapetalae</taxon>
        <taxon>asterids</taxon>
        <taxon>Ericales</taxon>
        <taxon>Ericaceae</taxon>
        <taxon>Ericoideae</taxon>
        <taxon>Rhodoreae</taxon>
        <taxon>Rhododendron</taxon>
    </lineage>
</organism>
<sequence>MHVVVNDKATNVYWASTFVYGCPSRSGRQEVWDCIKSIARSESLPWLCMGDFSQVLAADDKFGGHLPSQNSLASFHNMISACGLVDLEFKGPKFTWKNNRSEDNFIMERIDMAFANSGWRELYEHAIVFVEAAVGSDHNPLILNTDVPLNKEGHVMLSVCKKLRACKDRLKEWSRTKFEDLCLKISATKDHMLEGQTLLERGFNHQLVAEEKSLERELEDLWQKDAMYWHQRSRIKWLQMGDKNSRFFHLSTIQRRQRNQIMRLKDKWGNWKSEPKEIAGIIKQHFQELYEGPPVRDFGDVISLIDPLISPECNARLVREVTKEEVKTAVFELEHSSDRAEFLKLCKRVEYTLRAWYLLQFEDLMQLYSLFDPVHGAKKLEQQNLSAEEIDTLEQNFLAYLFQIMDKSNFKIATDDEIDVAHSGQYLLHLPIKVDESKLDKKLLERYFADHPHENLPDFSDKYVIFRRGIGIDQTSDYFFMEKVDMLIGRLWAWIMRKTRLERVFSRKPSARRQRDPKKDDENGSEMEQDDFYVERIRLENMELSFRNLLGKLTIQEPTFDRIIVVYRNVYTMSFLQVAVVGSLDMPKGDLWVIFAILSTDVSYITSWPSKMHLYTYISSHILSTLNAIVDRFQQNMVTYQNLITQSMYDKQLDSGKGTLLHLCDDVIQQEVKEVIVAFFILMEQGKATQQDLDLRCEELIMEEFNERCNFDVDDAVQKLQKLGIVSQDTIGRYYCVGLKRANEIIGTTTEELVLKAKMSEIKLKKIHVYQFFSQADLHGTLLRIPNYHQSKTPKYLPEPTDALVTLVSTVTLCLQSSNSLSLPLQMLYGCLFDTSDSRVNEILGPYLTSSNGVVDYEDKSDRVEFLKLCKRIEYTIRAWYLLQFEDLMHLYSLFDPIHGAEKLEQQNYTPEEIDVLEQNFLTYIFQIMDKSNFKMTTDEEINLAASAQYLLTLPIKVDESKIDKKLLQKYFMKHPHENLPAFADKELSNMDSIALSKGMPVMFLDWLKHLLYRKSYARFGKDAQGPDEIITDTEQDDLFVERIRIENMKLRRAKSKKESDRGIYVRHFKKIPMADMDIVLPEKKNPSLTPMDWVKFLVSAIIGLVTVIGSLNKFQQNFTAYQNLITRSMYESQLDSGRGTLLHLCDEVIQQEVKEVIISFFILMEQGKATRQDLDKRCEELIKQEFGVTCNFDVDDAVQKLEKLGIVTQDANGRYDCSDLKSANDIIGTTTEEVVLKARQGAATPSHGMLTSDCFM</sequence>
<dbReference type="PANTHER" id="PTHR33645:SF11">
    <property type="entry name" value="AMINOPEPTIDASE (DUF3754)"/>
    <property type="match status" value="1"/>
</dbReference>
<comment type="caution">
    <text evidence="2">The sequence shown here is derived from an EMBL/GenBank/DDBJ whole genome shotgun (WGS) entry which is preliminary data.</text>
</comment>
<dbReference type="OrthoDB" id="2020015at2759"/>
<dbReference type="SUPFAM" id="SSF56219">
    <property type="entry name" value="DNase I-like"/>
    <property type="match status" value="1"/>
</dbReference>
<dbReference type="EMBL" id="WJXA01000008">
    <property type="protein sequence ID" value="KAF7135607.1"/>
    <property type="molecule type" value="Genomic_DNA"/>
</dbReference>
<protein>
    <submittedName>
        <fullName evidence="2">Uncharacterized protein</fullName>
    </submittedName>
</protein>
<reference evidence="2" key="1">
    <citation type="submission" date="2019-11" db="EMBL/GenBank/DDBJ databases">
        <authorList>
            <person name="Liu Y."/>
            <person name="Hou J."/>
            <person name="Li T.-Q."/>
            <person name="Guan C.-H."/>
            <person name="Wu X."/>
            <person name="Wu H.-Z."/>
            <person name="Ling F."/>
            <person name="Zhang R."/>
            <person name="Shi X.-G."/>
            <person name="Ren J.-P."/>
            <person name="Chen E.-F."/>
            <person name="Sun J.-M."/>
        </authorList>
    </citation>
    <scope>NUCLEOTIDE SEQUENCE</scope>
    <source>
        <strain evidence="2">Adult_tree_wgs_1</strain>
        <tissue evidence="2">Leaves</tissue>
    </source>
</reference>
<dbReference type="InterPro" id="IPR036691">
    <property type="entry name" value="Endo/exonu/phosph_ase_sf"/>
</dbReference>
<feature type="compositionally biased region" description="Basic and acidic residues" evidence="1">
    <location>
        <begin position="513"/>
        <end position="522"/>
    </location>
</feature>
<feature type="region of interest" description="Disordered" evidence="1">
    <location>
        <begin position="507"/>
        <end position="527"/>
    </location>
</feature>
<name>A0A834GR23_RHOSS</name>
<dbReference type="PANTHER" id="PTHR33645">
    <property type="entry name" value="AMINOPEPTIDASE (DUF3754)"/>
    <property type="match status" value="1"/>
</dbReference>